<dbReference type="EMBL" id="KB103456">
    <property type="protein sequence ID" value="ELK34045.1"/>
    <property type="molecule type" value="Genomic_DNA"/>
</dbReference>
<keyword evidence="2" id="KW-1185">Reference proteome</keyword>
<organism evidence="1 2">
    <name type="scientific">Myotis davidii</name>
    <name type="common">David's myotis</name>
    <dbReference type="NCBI Taxonomy" id="225400"/>
    <lineage>
        <taxon>Eukaryota</taxon>
        <taxon>Metazoa</taxon>
        <taxon>Chordata</taxon>
        <taxon>Craniata</taxon>
        <taxon>Vertebrata</taxon>
        <taxon>Euteleostomi</taxon>
        <taxon>Mammalia</taxon>
        <taxon>Eutheria</taxon>
        <taxon>Laurasiatheria</taxon>
        <taxon>Chiroptera</taxon>
        <taxon>Yangochiroptera</taxon>
        <taxon>Vespertilionidae</taxon>
        <taxon>Myotis</taxon>
    </lineage>
</organism>
<accession>L5M6Z8</accession>
<gene>
    <name evidence="1" type="ORF">MDA_GLEAN10000212</name>
</gene>
<reference evidence="2" key="1">
    <citation type="journal article" date="2013" name="Science">
        <title>Comparative analysis of bat genomes provides insight into the evolution of flight and immunity.</title>
        <authorList>
            <person name="Zhang G."/>
            <person name="Cowled C."/>
            <person name="Shi Z."/>
            <person name="Huang Z."/>
            <person name="Bishop-Lilly K.A."/>
            <person name="Fang X."/>
            <person name="Wynne J.W."/>
            <person name="Xiong Z."/>
            <person name="Baker M.L."/>
            <person name="Zhao W."/>
            <person name="Tachedjian M."/>
            <person name="Zhu Y."/>
            <person name="Zhou P."/>
            <person name="Jiang X."/>
            <person name="Ng J."/>
            <person name="Yang L."/>
            <person name="Wu L."/>
            <person name="Xiao J."/>
            <person name="Feng Y."/>
            <person name="Chen Y."/>
            <person name="Sun X."/>
            <person name="Zhang Y."/>
            <person name="Marsh G.A."/>
            <person name="Crameri G."/>
            <person name="Broder C.C."/>
            <person name="Frey K.G."/>
            <person name="Wang L.F."/>
            <person name="Wang J."/>
        </authorList>
    </citation>
    <scope>NUCLEOTIDE SEQUENCE [LARGE SCALE GENOMIC DNA]</scope>
</reference>
<evidence type="ECO:0000313" key="1">
    <source>
        <dbReference type="EMBL" id="ELK34045.1"/>
    </source>
</evidence>
<evidence type="ECO:0000313" key="2">
    <source>
        <dbReference type="Proteomes" id="UP000010556"/>
    </source>
</evidence>
<dbReference type="Proteomes" id="UP000010556">
    <property type="component" value="Unassembled WGS sequence"/>
</dbReference>
<sequence length="139" mass="14557">MAGIGHRGIVEQVNGGARPTRGFSCCHQGKALVVAESSLLPHTAVPPSAHTCCWSLHRFPPLLPLGPTDGASPACTHSWCQSCRSHLLQHPAPIPLLGTISRCEWRLPALITPEGFSTSPCSRGAIGAAAAAHTCPFTH</sequence>
<proteinExistence type="predicted"/>
<name>L5M6Z8_MYODS</name>
<protein>
    <submittedName>
        <fullName evidence="1">Uncharacterized protein</fullName>
    </submittedName>
</protein>
<dbReference type="AlphaFoldDB" id="L5M6Z8"/>